<dbReference type="GO" id="GO:0005615">
    <property type="term" value="C:extracellular space"/>
    <property type="evidence" value="ECO:0007669"/>
    <property type="project" value="TreeGrafter"/>
</dbReference>
<evidence type="ECO:0000259" key="19">
    <source>
        <dbReference type="Pfam" id="PF11838"/>
    </source>
</evidence>
<name>A0A0T6B3H9_9SCAR</name>
<keyword evidence="8" id="KW-0732">Signal</keyword>
<keyword evidence="12" id="KW-0472">Membrane</keyword>
<dbReference type="InterPro" id="IPR034016">
    <property type="entry name" value="M1_APN-typ"/>
</dbReference>
<evidence type="ECO:0000313" key="22">
    <source>
        <dbReference type="Proteomes" id="UP000051574"/>
    </source>
</evidence>
<gene>
    <name evidence="21" type="ORF">AMK59_5459</name>
</gene>
<dbReference type="EMBL" id="LJIG01015982">
    <property type="protein sequence ID" value="KRT81968.1"/>
    <property type="molecule type" value="Genomic_DNA"/>
</dbReference>
<dbReference type="InterPro" id="IPR014782">
    <property type="entry name" value="Peptidase_M1_dom"/>
</dbReference>
<evidence type="ECO:0000256" key="8">
    <source>
        <dbReference type="ARBA" id="ARBA00022729"/>
    </source>
</evidence>
<feature type="site" description="Transition state stabilizer" evidence="17">
    <location>
        <position position="289"/>
    </location>
</feature>
<feature type="active site" description="Proton acceptor" evidence="15">
    <location>
        <position position="204"/>
    </location>
</feature>
<dbReference type="GO" id="GO:0006508">
    <property type="term" value="P:proteolysis"/>
    <property type="evidence" value="ECO:0007669"/>
    <property type="project" value="UniProtKB-KW"/>
</dbReference>
<reference evidence="21 22" key="1">
    <citation type="submission" date="2015-09" db="EMBL/GenBank/DDBJ databases">
        <title>Draft genome of the scarab beetle Oryctes borbonicus.</title>
        <authorList>
            <person name="Meyer J.M."/>
            <person name="Markov G.V."/>
            <person name="Baskaran P."/>
            <person name="Herrmann M."/>
            <person name="Sommer R.J."/>
            <person name="Roedelsperger C."/>
        </authorList>
    </citation>
    <scope>NUCLEOTIDE SEQUENCE [LARGE SCALE GENOMIC DNA]</scope>
    <source>
        <strain evidence="21">OB123</strain>
        <tissue evidence="21">Whole animal</tissue>
    </source>
</reference>
<dbReference type="Proteomes" id="UP000051574">
    <property type="component" value="Unassembled WGS sequence"/>
</dbReference>
<evidence type="ECO:0000256" key="2">
    <source>
        <dbReference type="ARBA" id="ARBA00010136"/>
    </source>
</evidence>
<feature type="binding site" evidence="16">
    <location>
        <position position="207"/>
    </location>
    <ligand>
        <name>Zn(2+)</name>
        <dbReference type="ChEBI" id="CHEBI:29105"/>
        <note>catalytic</note>
    </ligand>
</feature>
<organism evidence="21 22">
    <name type="scientific">Oryctes borbonicus</name>
    <dbReference type="NCBI Taxonomy" id="1629725"/>
    <lineage>
        <taxon>Eukaryota</taxon>
        <taxon>Metazoa</taxon>
        <taxon>Ecdysozoa</taxon>
        <taxon>Arthropoda</taxon>
        <taxon>Hexapoda</taxon>
        <taxon>Insecta</taxon>
        <taxon>Pterygota</taxon>
        <taxon>Neoptera</taxon>
        <taxon>Endopterygota</taxon>
        <taxon>Coleoptera</taxon>
        <taxon>Polyphaga</taxon>
        <taxon>Scarabaeiformia</taxon>
        <taxon>Scarabaeidae</taxon>
        <taxon>Dynastinae</taxon>
        <taxon>Oryctes</taxon>
    </lineage>
</organism>
<keyword evidence="5" id="KW-0336">GPI-anchor</keyword>
<dbReference type="GO" id="GO:0008270">
    <property type="term" value="F:zinc ion binding"/>
    <property type="evidence" value="ECO:0007669"/>
    <property type="project" value="InterPro"/>
</dbReference>
<comment type="cofactor">
    <cofactor evidence="16">
        <name>Zn(2+)</name>
        <dbReference type="ChEBI" id="CHEBI:29105"/>
    </cofactor>
    <text evidence="16">Binds 1 zinc ion per subunit.</text>
</comment>
<feature type="binding site" evidence="16">
    <location>
        <position position="203"/>
    </location>
    <ligand>
        <name>Zn(2+)</name>
        <dbReference type="ChEBI" id="CHEBI:29105"/>
        <note>catalytic</note>
    </ligand>
</feature>
<dbReference type="InterPro" id="IPR001930">
    <property type="entry name" value="Peptidase_M1"/>
</dbReference>
<keyword evidence="7 16" id="KW-0479">Metal-binding</keyword>
<protein>
    <submittedName>
        <fullName evidence="21">Peptidase</fullName>
    </submittedName>
</protein>
<evidence type="ECO:0000256" key="10">
    <source>
        <dbReference type="ARBA" id="ARBA00022833"/>
    </source>
</evidence>
<dbReference type="OrthoDB" id="510539at2759"/>
<dbReference type="GO" id="GO:0005737">
    <property type="term" value="C:cytoplasm"/>
    <property type="evidence" value="ECO:0007669"/>
    <property type="project" value="TreeGrafter"/>
</dbReference>
<evidence type="ECO:0000313" key="21">
    <source>
        <dbReference type="EMBL" id="KRT81968.1"/>
    </source>
</evidence>
<dbReference type="GO" id="GO:0042277">
    <property type="term" value="F:peptide binding"/>
    <property type="evidence" value="ECO:0007669"/>
    <property type="project" value="TreeGrafter"/>
</dbReference>
<dbReference type="GO" id="GO:0043171">
    <property type="term" value="P:peptide catabolic process"/>
    <property type="evidence" value="ECO:0007669"/>
    <property type="project" value="TreeGrafter"/>
</dbReference>
<dbReference type="Gene3D" id="1.10.390.10">
    <property type="entry name" value="Neutral Protease Domain 2"/>
    <property type="match status" value="1"/>
</dbReference>
<dbReference type="PANTHER" id="PTHR11533">
    <property type="entry name" value="PROTEASE M1 ZINC METALLOPROTEASE"/>
    <property type="match status" value="1"/>
</dbReference>
<evidence type="ECO:0000256" key="7">
    <source>
        <dbReference type="ARBA" id="ARBA00022723"/>
    </source>
</evidence>
<feature type="domain" description="ERAP1-like C-terminal" evidence="19">
    <location>
        <begin position="435"/>
        <end position="593"/>
    </location>
</feature>
<evidence type="ECO:0000256" key="15">
    <source>
        <dbReference type="PIRSR" id="PIRSR634016-1"/>
    </source>
</evidence>
<dbReference type="InterPro" id="IPR042097">
    <property type="entry name" value="Aminopeptidase_N-like_N_sf"/>
</dbReference>
<dbReference type="PRINTS" id="PR00756">
    <property type="entry name" value="ALADIPTASE"/>
</dbReference>
<feature type="domain" description="Peptidase M1 membrane alanine aminopeptidase" evidence="18">
    <location>
        <begin position="131"/>
        <end position="356"/>
    </location>
</feature>
<dbReference type="GO" id="GO:0098552">
    <property type="term" value="C:side of membrane"/>
    <property type="evidence" value="ECO:0007669"/>
    <property type="project" value="UniProtKB-KW"/>
</dbReference>
<dbReference type="Gene3D" id="1.25.50.20">
    <property type="match status" value="1"/>
</dbReference>
<keyword evidence="13" id="KW-0325">Glycoprotein</keyword>
<keyword evidence="10 16" id="KW-0862">Zinc</keyword>
<accession>A0A0T6B3H9</accession>
<dbReference type="InterPro" id="IPR027268">
    <property type="entry name" value="Peptidase_M4/M1_CTD_sf"/>
</dbReference>
<dbReference type="AlphaFoldDB" id="A0A0T6B3H9"/>
<evidence type="ECO:0000256" key="4">
    <source>
        <dbReference type="ARBA" id="ARBA00022475"/>
    </source>
</evidence>
<dbReference type="Gene3D" id="2.60.40.1910">
    <property type="match status" value="1"/>
</dbReference>
<dbReference type="InterPro" id="IPR024571">
    <property type="entry name" value="ERAP1-like_C_dom"/>
</dbReference>
<evidence type="ECO:0000256" key="17">
    <source>
        <dbReference type="PIRSR" id="PIRSR634016-4"/>
    </source>
</evidence>
<feature type="domain" description="Aminopeptidase N-like N-terminal" evidence="20">
    <location>
        <begin position="1"/>
        <end position="98"/>
    </location>
</feature>
<evidence type="ECO:0000256" key="3">
    <source>
        <dbReference type="ARBA" id="ARBA00022438"/>
    </source>
</evidence>
<dbReference type="Gene3D" id="2.60.40.1730">
    <property type="entry name" value="tricorn interacting facor f3 domain"/>
    <property type="match status" value="1"/>
</dbReference>
<keyword evidence="6" id="KW-0645">Protease</keyword>
<dbReference type="GO" id="GO:0005886">
    <property type="term" value="C:plasma membrane"/>
    <property type="evidence" value="ECO:0007669"/>
    <property type="project" value="UniProtKB-SubCell"/>
</dbReference>
<dbReference type="Pfam" id="PF17900">
    <property type="entry name" value="Peptidase_M1_N"/>
    <property type="match status" value="1"/>
</dbReference>
<comment type="caution">
    <text evidence="21">The sequence shown here is derived from an EMBL/GenBank/DDBJ whole genome shotgun (WGS) entry which is preliminary data.</text>
</comment>
<evidence type="ECO:0000256" key="11">
    <source>
        <dbReference type="ARBA" id="ARBA00023049"/>
    </source>
</evidence>
<dbReference type="Pfam" id="PF01433">
    <property type="entry name" value="Peptidase_M1"/>
    <property type="match status" value="1"/>
</dbReference>
<dbReference type="SUPFAM" id="SSF63737">
    <property type="entry name" value="Leukotriene A4 hydrolase N-terminal domain"/>
    <property type="match status" value="1"/>
</dbReference>
<dbReference type="PANTHER" id="PTHR11533:SF294">
    <property type="entry name" value="THYROTROPIN-RELEASING HORMONE-DEGRADING ECTOENZYME"/>
    <property type="match status" value="1"/>
</dbReference>
<evidence type="ECO:0000256" key="1">
    <source>
        <dbReference type="ARBA" id="ARBA00004609"/>
    </source>
</evidence>
<dbReference type="FunFam" id="2.60.40.1910:FF:000008">
    <property type="entry name" value="Aminopeptidase"/>
    <property type="match status" value="1"/>
</dbReference>
<dbReference type="CDD" id="cd09601">
    <property type="entry name" value="M1_APN-Q_like"/>
    <property type="match status" value="1"/>
</dbReference>
<proteinExistence type="inferred from homology"/>
<dbReference type="GO" id="GO:0070006">
    <property type="term" value="F:metalloaminopeptidase activity"/>
    <property type="evidence" value="ECO:0007669"/>
    <property type="project" value="TreeGrafter"/>
</dbReference>
<dbReference type="Pfam" id="PF11838">
    <property type="entry name" value="ERAP1_C"/>
    <property type="match status" value="1"/>
</dbReference>
<dbReference type="SUPFAM" id="SSF55486">
    <property type="entry name" value="Metalloproteases ('zincins'), catalytic domain"/>
    <property type="match status" value="1"/>
</dbReference>
<evidence type="ECO:0000256" key="16">
    <source>
        <dbReference type="PIRSR" id="PIRSR634016-3"/>
    </source>
</evidence>
<evidence type="ECO:0000256" key="12">
    <source>
        <dbReference type="ARBA" id="ARBA00023136"/>
    </source>
</evidence>
<comment type="similarity">
    <text evidence="2">Belongs to the peptidase M1 family.</text>
</comment>
<comment type="subcellular location">
    <subcellularLocation>
        <location evidence="1">Cell membrane</location>
        <topology evidence="1">Lipid-anchor</topology>
        <topology evidence="1">GPI-anchor</topology>
    </subcellularLocation>
</comment>
<evidence type="ECO:0000256" key="13">
    <source>
        <dbReference type="ARBA" id="ARBA00023180"/>
    </source>
</evidence>
<keyword evidence="3" id="KW-0031">Aminopeptidase</keyword>
<dbReference type="InterPro" id="IPR050344">
    <property type="entry name" value="Peptidase_M1_aminopeptidases"/>
</dbReference>
<keyword evidence="4" id="KW-1003">Cell membrane</keyword>
<feature type="binding site" evidence="16">
    <location>
        <position position="226"/>
    </location>
    <ligand>
        <name>Zn(2+)</name>
        <dbReference type="ChEBI" id="CHEBI:29105"/>
        <note>catalytic</note>
    </ligand>
</feature>
<evidence type="ECO:0000256" key="6">
    <source>
        <dbReference type="ARBA" id="ARBA00022670"/>
    </source>
</evidence>
<dbReference type="InterPro" id="IPR045357">
    <property type="entry name" value="Aminopeptidase_N-like_N"/>
</dbReference>
<keyword evidence="11" id="KW-0482">Metalloprotease</keyword>
<sequence length="595" mass="69388">MEFTGILNDYMVGFYRSRYVTKDNITRWIASTQFSPTDARRAFPCFDEPSFKAMFTISIARPPNMSSLSNMPLKDSVIESHNITWDNYHKTPLMSTYLVAFIVHDFAPYQHSTNNSFTVWTRQNLIDQGVYAGEVGPRMLSFFEHYFNIKYSLPKIDVIALPDFGFNAMENWGLITFRESGLLLDRYSSTISNNRAIALTLGHELAHFWFGNLVTPRGWDDLWLKEGFATYLEYLATNKIHPDWNIYDEFFFDQTSTAMKIDRLISSRPIHFKVENSNDIRQVFDAISYSKGASLVNQMANILGENTFREGLRKFLNAHSFSNADHDDLWNALTEQAHTDGALDKAVSMKNVMDGWIHQAGFPVVTVTPDYHSNILRFSQKRFILNGKTQTKSSDKWWIPISYTTDTETNFEDGKPKFWLKDEGEVNISLNLTQWYLVNLKQNYYIVNYDEKNWKVLSEIIMQLPPVIRAQLVSDSMSLARAGILDYSIPLNMLRIIGTRDKEIIFVPLEVIFTETDFLYNILYNTPAFGVYEKYFWHIFYFALDKVDFSENPDDPYIIKRIRRLVLPQACRQPNMNCALTARQIFRSWMEHDHR</sequence>
<evidence type="ECO:0000259" key="18">
    <source>
        <dbReference type="Pfam" id="PF01433"/>
    </source>
</evidence>
<evidence type="ECO:0000256" key="9">
    <source>
        <dbReference type="ARBA" id="ARBA00022801"/>
    </source>
</evidence>
<keyword evidence="22" id="KW-1185">Reference proteome</keyword>
<dbReference type="FunFam" id="1.10.390.10:FF:000013">
    <property type="entry name" value="Aminopeptidase N"/>
    <property type="match status" value="1"/>
</dbReference>
<keyword evidence="14" id="KW-0449">Lipoprotein</keyword>
<evidence type="ECO:0000256" key="14">
    <source>
        <dbReference type="ARBA" id="ARBA00023288"/>
    </source>
</evidence>
<evidence type="ECO:0000259" key="20">
    <source>
        <dbReference type="Pfam" id="PF17900"/>
    </source>
</evidence>
<evidence type="ECO:0000256" key="5">
    <source>
        <dbReference type="ARBA" id="ARBA00022622"/>
    </source>
</evidence>
<keyword evidence="9" id="KW-0378">Hydrolase</keyword>